<accession>A0A1R1B5E3</accession>
<dbReference type="Proteomes" id="UP000187074">
    <property type="component" value="Unassembled WGS sequence"/>
</dbReference>
<keyword evidence="3" id="KW-0762">Sugar transport</keyword>
<dbReference type="NCBIfam" id="TIGR01003">
    <property type="entry name" value="PTS_HPr_family"/>
    <property type="match status" value="1"/>
</dbReference>
<feature type="domain" description="HPr" evidence="4">
    <location>
        <begin position="1"/>
        <end position="89"/>
    </location>
</feature>
<dbReference type="InterPro" id="IPR000032">
    <property type="entry name" value="HPr-like"/>
</dbReference>
<protein>
    <recommendedName>
        <fullName evidence="2">Phosphocarrier protein HPr</fullName>
    </recommendedName>
</protein>
<dbReference type="InterPro" id="IPR035895">
    <property type="entry name" value="HPr-like_sf"/>
</dbReference>
<dbReference type="EMBL" id="MRTF01000002">
    <property type="protein sequence ID" value="OME94784.1"/>
    <property type="molecule type" value="Genomic_DNA"/>
</dbReference>
<dbReference type="PANTHER" id="PTHR33705:SF1">
    <property type="entry name" value="PHOSPHOCARRIER PROTEIN HPR"/>
    <property type="match status" value="1"/>
</dbReference>
<evidence type="ECO:0000256" key="3">
    <source>
        <dbReference type="ARBA" id="ARBA00022597"/>
    </source>
</evidence>
<dbReference type="Gene3D" id="3.30.1340.10">
    <property type="entry name" value="HPr-like"/>
    <property type="match status" value="1"/>
</dbReference>
<dbReference type="PANTHER" id="PTHR33705">
    <property type="entry name" value="PHOSPHOCARRIER PROTEIN HPR"/>
    <property type="match status" value="1"/>
</dbReference>
<dbReference type="PRINTS" id="PR00107">
    <property type="entry name" value="PHOSPHOCPHPR"/>
</dbReference>
<dbReference type="CDD" id="cd00367">
    <property type="entry name" value="PTS-HPr_like"/>
    <property type="match status" value="1"/>
</dbReference>
<keyword evidence="3" id="KW-0813">Transport</keyword>
<keyword evidence="5" id="KW-0418">Kinase</keyword>
<comment type="function">
    <text evidence="1">General (non sugar-specific) component of the phosphoenolpyruvate-dependent sugar phosphotransferase system (sugar PTS). This major carbohydrate active-transport system catalyzes the phosphorylation of incoming sugar substrates concomitantly with their translocation across the cell membrane. The phosphoryl group from phosphoenolpyruvate (PEP) is transferred to the phosphoryl carrier protein HPr by enzyme I. Phospho-HPr then transfers it to the PTS EIIA domain.</text>
</comment>
<dbReference type="SUPFAM" id="SSF55594">
    <property type="entry name" value="HPr-like"/>
    <property type="match status" value="1"/>
</dbReference>
<proteinExistence type="predicted"/>
<organism evidence="5 6">
    <name type="scientific">Paenibacillus lautus</name>
    <name type="common">Bacillus lautus</name>
    <dbReference type="NCBI Taxonomy" id="1401"/>
    <lineage>
        <taxon>Bacteria</taxon>
        <taxon>Bacillati</taxon>
        <taxon>Bacillota</taxon>
        <taxon>Bacilli</taxon>
        <taxon>Bacillales</taxon>
        <taxon>Paenibacillaceae</taxon>
        <taxon>Paenibacillus</taxon>
    </lineage>
</organism>
<dbReference type="GeneID" id="72766332"/>
<comment type="caution">
    <text evidence="5">The sequence shown here is derived from an EMBL/GenBank/DDBJ whole genome shotgun (WGS) entry which is preliminary data.</text>
</comment>
<gene>
    <name evidence="5" type="ORF">BK123_06680</name>
</gene>
<dbReference type="Pfam" id="PF00381">
    <property type="entry name" value="PTS-HPr"/>
    <property type="match status" value="1"/>
</dbReference>
<evidence type="ECO:0000259" key="4">
    <source>
        <dbReference type="PROSITE" id="PS51350"/>
    </source>
</evidence>
<evidence type="ECO:0000256" key="1">
    <source>
        <dbReference type="ARBA" id="ARBA00003681"/>
    </source>
</evidence>
<sequence>MFAQTVTIQNEQGFHVRPAQLFSEKAGQFGAEVHLKTSEGRSADCKSMLELMTLGVEQGAVVTIEANGDGEQEVVEALIQLVESKFGEA</sequence>
<dbReference type="STRING" id="1401.BK123_06680"/>
<reference evidence="5 6" key="1">
    <citation type="submission" date="2016-11" db="EMBL/GenBank/DDBJ databases">
        <title>Paenibacillus species isolates.</title>
        <authorList>
            <person name="Beno S.M."/>
        </authorList>
    </citation>
    <scope>NUCLEOTIDE SEQUENCE [LARGE SCALE GENOMIC DNA]</scope>
    <source>
        <strain evidence="5 6">FSL F4-0100</strain>
    </source>
</reference>
<dbReference type="PROSITE" id="PS51350">
    <property type="entry name" value="PTS_HPR_DOM"/>
    <property type="match status" value="1"/>
</dbReference>
<evidence type="ECO:0000256" key="2">
    <source>
        <dbReference type="ARBA" id="ARBA00020422"/>
    </source>
</evidence>
<dbReference type="OrthoDB" id="9809047at2"/>
<dbReference type="AlphaFoldDB" id="A0A1R1B5E3"/>
<name>A0A1R1B5E3_PAELA</name>
<evidence type="ECO:0000313" key="5">
    <source>
        <dbReference type="EMBL" id="OME94784.1"/>
    </source>
</evidence>
<evidence type="ECO:0000313" key="6">
    <source>
        <dbReference type="Proteomes" id="UP000187074"/>
    </source>
</evidence>
<dbReference type="InterPro" id="IPR050399">
    <property type="entry name" value="HPr"/>
</dbReference>
<dbReference type="GO" id="GO:0016301">
    <property type="term" value="F:kinase activity"/>
    <property type="evidence" value="ECO:0007669"/>
    <property type="project" value="UniProtKB-KW"/>
</dbReference>
<dbReference type="RefSeq" id="WP_076321605.1">
    <property type="nucleotide sequence ID" value="NZ_BOSB01000005.1"/>
</dbReference>
<keyword evidence="5" id="KW-0808">Transferase</keyword>